<organism evidence="1 2">
    <name type="scientific">Shouchella lonarensis</name>
    <dbReference type="NCBI Taxonomy" id="1464122"/>
    <lineage>
        <taxon>Bacteria</taxon>
        <taxon>Bacillati</taxon>
        <taxon>Bacillota</taxon>
        <taxon>Bacilli</taxon>
        <taxon>Bacillales</taxon>
        <taxon>Bacillaceae</taxon>
        <taxon>Shouchella</taxon>
    </lineage>
</organism>
<protein>
    <submittedName>
        <fullName evidence="1">Uncharacterized protein</fullName>
    </submittedName>
</protein>
<accession>A0A1G6ND57</accession>
<dbReference type="STRING" id="1464122.SAMN05421737_11237"/>
<proteinExistence type="predicted"/>
<dbReference type="SUPFAM" id="SSF54001">
    <property type="entry name" value="Cysteine proteinases"/>
    <property type="match status" value="1"/>
</dbReference>
<dbReference type="EMBL" id="FMYM01000012">
    <property type="protein sequence ID" value="SDC65307.1"/>
    <property type="molecule type" value="Genomic_DNA"/>
</dbReference>
<gene>
    <name evidence="1" type="ORF">SAMN05421737_11237</name>
</gene>
<name>A0A1G6ND57_9BACI</name>
<keyword evidence="2" id="KW-1185">Reference proteome</keyword>
<dbReference type="RefSeq" id="WP_090776519.1">
    <property type="nucleotide sequence ID" value="NZ_FMYM01000012.1"/>
</dbReference>
<dbReference type="OrthoDB" id="2591886at2"/>
<evidence type="ECO:0000313" key="1">
    <source>
        <dbReference type="EMBL" id="SDC65307.1"/>
    </source>
</evidence>
<dbReference type="Proteomes" id="UP000242662">
    <property type="component" value="Unassembled WGS sequence"/>
</dbReference>
<dbReference type="InterPro" id="IPR038765">
    <property type="entry name" value="Papain-like_cys_pep_sf"/>
</dbReference>
<sequence>MLPPKSILDVWHKFDQFPMETLTKVWFYHQSCEKKQRSVALMKAHRAQYKTSGNCYDLSLWLLDEFQKEGIEAYPIGEKEPGHAAVIALDEHGNRFLCDLGYQWLKPILVDPNSEDYTNESMTGFFAGAKVQVKRSEEGFNILYHRPNGKVSTQSLCNEPMSMDDFLQQAELSQRTLKPYPLCKCRIPYKGDAFVWEFYDWSSFWSMDEGLIDDPSCPTVADWAARIHQHTGYDQKILREVLTRMVGMRK</sequence>
<reference evidence="2" key="1">
    <citation type="submission" date="2016-09" db="EMBL/GenBank/DDBJ databases">
        <authorList>
            <person name="Varghese N."/>
            <person name="Submissions S."/>
        </authorList>
    </citation>
    <scope>NUCLEOTIDE SEQUENCE [LARGE SCALE GENOMIC DNA]</scope>
    <source>
        <strain evidence="2">25nlg</strain>
    </source>
</reference>
<evidence type="ECO:0000313" key="2">
    <source>
        <dbReference type="Proteomes" id="UP000242662"/>
    </source>
</evidence>
<dbReference type="AlphaFoldDB" id="A0A1G6ND57"/>